<keyword evidence="3" id="KW-1185">Reference proteome</keyword>
<evidence type="ECO:0000256" key="1">
    <source>
        <dbReference type="ARBA" id="ARBA00007099"/>
    </source>
</evidence>
<dbReference type="AlphaFoldDB" id="A0AA85G6Z4"/>
<dbReference type="PANTHER" id="PTHR13225">
    <property type="entry name" value="MISEXPRESSION SUPPRESSOR OF RAS 6"/>
    <property type="match status" value="1"/>
</dbReference>
<accession>A0AA85G6Z4</accession>
<keyword evidence="2" id="KW-0472">Membrane</keyword>
<feature type="transmembrane region" description="Helical" evidence="2">
    <location>
        <begin position="12"/>
        <end position="39"/>
    </location>
</feature>
<comment type="similarity">
    <text evidence="1">Belongs to the UPF0489 family.</text>
</comment>
<reference evidence="3" key="1">
    <citation type="submission" date="2022-06" db="EMBL/GenBank/DDBJ databases">
        <authorList>
            <person name="Berger JAMES D."/>
            <person name="Berger JAMES D."/>
        </authorList>
    </citation>
    <scope>NUCLEOTIDE SEQUENCE [LARGE SCALE GENOMIC DNA]</scope>
</reference>
<dbReference type="InterPro" id="IPR024131">
    <property type="entry name" value="UPF0489"/>
</dbReference>
<keyword evidence="2" id="KW-1133">Transmembrane helix</keyword>
<dbReference type="PANTHER" id="PTHR13225:SF3">
    <property type="entry name" value="UPF0489 PROTEIN C5ORF22"/>
    <property type="match status" value="1"/>
</dbReference>
<reference evidence="4" key="2">
    <citation type="submission" date="2023-11" db="UniProtKB">
        <authorList>
            <consortium name="WormBaseParasite"/>
        </authorList>
    </citation>
    <scope>IDENTIFICATION</scope>
</reference>
<organism evidence="3 4">
    <name type="scientific">Schistosoma rodhaini</name>
    <dbReference type="NCBI Taxonomy" id="6188"/>
    <lineage>
        <taxon>Eukaryota</taxon>
        <taxon>Metazoa</taxon>
        <taxon>Spiralia</taxon>
        <taxon>Lophotrochozoa</taxon>
        <taxon>Platyhelminthes</taxon>
        <taxon>Trematoda</taxon>
        <taxon>Digenea</taxon>
        <taxon>Strigeidida</taxon>
        <taxon>Schistosomatoidea</taxon>
        <taxon>Schistosomatidae</taxon>
        <taxon>Schistosoma</taxon>
    </lineage>
</organism>
<sequence>MIMNIKNVFRSVIFFAFMPFHKIIIIFGIINTFILLWILHEYDVYNNWNVPRQMNNDVFNSPEFLSLNQTTNLHVYIVEEHHEVIPYWFTAAKSFNNEKAVLIHIDAHSDMDYPELVDEFPIGHFPRSNNEMQTLMQSNDEFIQSAIIANLIQTVYIIYPYWTFNGSYAYTSSLGITTINNTKQVCMCLDINNNEEDDVNCKTRNQNDTLNDLLLSFKQCPKTWLYHYIELNSLTASNILHYSKYWSFNKTLFKNGTDSTFNPNKQTNDHHHPHPHHLPLILDIDEDFFGVHIVTNTLFKSGLNYDFIQSINLIISSIFCPISSYINENVIDQIFHWLIQQIYFHIHYNKNNQKSIIDHYRLDILIKKINKTLQLTDILCNHYQLYIIKLNQLFINYTITYDQMKIISHIGVCYTYSILTYQYIPEIHLCLGHNLPNTTLIDEYLPTSKDLLKLAIQFTQILLSIPYLPNIITIARSSRDGYTPRWLQYHIETMILNIIKTVFNLTENSIIFTKHLAGDKYYGWYERFTRINDNL</sequence>
<evidence type="ECO:0000256" key="2">
    <source>
        <dbReference type="SAM" id="Phobius"/>
    </source>
</evidence>
<evidence type="ECO:0000313" key="4">
    <source>
        <dbReference type="WBParaSite" id="SRDH1_78500.1"/>
    </source>
</evidence>
<keyword evidence="2" id="KW-0812">Transmembrane</keyword>
<dbReference type="Pfam" id="PF12640">
    <property type="entry name" value="UPF0489"/>
    <property type="match status" value="1"/>
</dbReference>
<dbReference type="WBParaSite" id="SRDH1_78500.1">
    <property type="protein sequence ID" value="SRDH1_78500.1"/>
    <property type="gene ID" value="SRDH1_78500"/>
</dbReference>
<dbReference type="Proteomes" id="UP000050792">
    <property type="component" value="Unassembled WGS sequence"/>
</dbReference>
<proteinExistence type="inferred from homology"/>
<protein>
    <submittedName>
        <fullName evidence="4">Uncharacterized protein</fullName>
    </submittedName>
</protein>
<evidence type="ECO:0000313" key="3">
    <source>
        <dbReference type="Proteomes" id="UP000050792"/>
    </source>
</evidence>
<name>A0AA85G6Z4_9TREM</name>